<dbReference type="GO" id="GO:0030288">
    <property type="term" value="C:outer membrane-bounded periplasmic space"/>
    <property type="evidence" value="ECO:0007669"/>
    <property type="project" value="TreeGrafter"/>
</dbReference>
<dbReference type="AlphaFoldDB" id="A0A1U7HGZ9"/>
<dbReference type="PANTHER" id="PTHR30032">
    <property type="entry name" value="N-ACETYLMURAMOYL-L-ALANINE AMIDASE-RELATED"/>
    <property type="match status" value="1"/>
</dbReference>
<dbReference type="Proteomes" id="UP000186868">
    <property type="component" value="Unassembled WGS sequence"/>
</dbReference>
<evidence type="ECO:0000313" key="2">
    <source>
        <dbReference type="EMBL" id="OKH22831.1"/>
    </source>
</evidence>
<name>A0A1U7HGZ9_9CYAN</name>
<dbReference type="EMBL" id="MRCB01000012">
    <property type="protein sequence ID" value="OKH22831.1"/>
    <property type="molecule type" value="Genomic_DNA"/>
</dbReference>
<dbReference type="Pfam" id="PF08486">
    <property type="entry name" value="SpoIID"/>
    <property type="match status" value="1"/>
</dbReference>
<dbReference type="RefSeq" id="WP_073599800.1">
    <property type="nucleotide sequence ID" value="NZ_MRCB01000012.1"/>
</dbReference>
<dbReference type="InterPro" id="IPR013693">
    <property type="entry name" value="SpoIID/LytB_N"/>
</dbReference>
<gene>
    <name evidence="2" type="ORF">NIES593_12000</name>
</gene>
<evidence type="ECO:0000259" key="1">
    <source>
        <dbReference type="Pfam" id="PF08486"/>
    </source>
</evidence>
<protein>
    <submittedName>
        <fullName evidence="2">Sporulation protein</fullName>
    </submittedName>
</protein>
<dbReference type="OrthoDB" id="501259at2"/>
<dbReference type="GO" id="GO:0030435">
    <property type="term" value="P:sporulation resulting in formation of a cellular spore"/>
    <property type="evidence" value="ECO:0007669"/>
    <property type="project" value="InterPro"/>
</dbReference>
<feature type="domain" description="Sporulation stage II protein D amidase enhancer LytB N-terminal" evidence="1">
    <location>
        <begin position="126"/>
        <end position="216"/>
    </location>
</feature>
<proteinExistence type="predicted"/>
<evidence type="ECO:0000313" key="3">
    <source>
        <dbReference type="Proteomes" id="UP000186868"/>
    </source>
</evidence>
<dbReference type="PANTHER" id="PTHR30032:SF4">
    <property type="entry name" value="AMIDASE ENHANCER"/>
    <property type="match status" value="1"/>
</dbReference>
<keyword evidence="3" id="KW-1185">Reference proteome</keyword>
<sequence>MASKRNLAFFAATLRFFARRPWWLALLVWLVLIAPAQAAVELRVAIKKNLDRVKVGSSTPAVVRDETGRKLGEITALDAFSARTGSRGVALGNWSGNRLYIEPTEEGYVWIGDNWYRGRTELIRQGQGVTAINRVDLEEYLYSVVGSEAIPSWHQEALKAQAVAARTYALYQRTISANRLYDLETTTQTQVYKGISSEYISTQEAVKATAGQILTYHGKAILAAFHSSSGGHTENVEDVWSSRLPYLRGVIDYDQRSPVFRWTKTFSSEELARRISGIGNVKALIPERTTPRGRIVTMRIVGDRGTKTLTGAQLRQALDLRSTLFTVSAENGTFQINGRGFGHGIGLSQWGTYYLADRGVNYQRILAHYYQNARLTQM</sequence>
<dbReference type="InterPro" id="IPR013486">
    <property type="entry name" value="SpoIID/LytB"/>
</dbReference>
<reference evidence="2 3" key="1">
    <citation type="submission" date="2016-11" db="EMBL/GenBank/DDBJ databases">
        <title>Draft Genome Sequences of Nine Cyanobacterial Strains from Diverse Habitats.</title>
        <authorList>
            <person name="Zhu T."/>
            <person name="Hou S."/>
            <person name="Lu X."/>
            <person name="Hess W.R."/>
        </authorList>
    </citation>
    <scope>NUCLEOTIDE SEQUENCE [LARGE SCALE GENOMIC DNA]</scope>
    <source>
        <strain evidence="2 3">NIES-593</strain>
    </source>
</reference>
<dbReference type="NCBIfam" id="TIGR02669">
    <property type="entry name" value="SpoIID_LytB"/>
    <property type="match status" value="1"/>
</dbReference>
<dbReference type="InterPro" id="IPR051922">
    <property type="entry name" value="Bact_Sporulation_Assoc"/>
</dbReference>
<dbReference type="STRING" id="1921803.NIES593_12000"/>
<comment type="caution">
    <text evidence="2">The sequence shown here is derived from an EMBL/GenBank/DDBJ whole genome shotgun (WGS) entry which is preliminary data.</text>
</comment>
<organism evidence="2 3">
    <name type="scientific">Hydrococcus rivularis NIES-593</name>
    <dbReference type="NCBI Taxonomy" id="1921803"/>
    <lineage>
        <taxon>Bacteria</taxon>
        <taxon>Bacillati</taxon>
        <taxon>Cyanobacteriota</taxon>
        <taxon>Cyanophyceae</taxon>
        <taxon>Pleurocapsales</taxon>
        <taxon>Hydrococcaceae</taxon>
        <taxon>Hydrococcus</taxon>
    </lineage>
</organism>
<accession>A0A1U7HGZ9</accession>